<name>A0A5J4TXX5_9EUKA</name>
<evidence type="ECO:0000256" key="3">
    <source>
        <dbReference type="ARBA" id="ARBA00022692"/>
    </source>
</evidence>
<dbReference type="InterPro" id="IPR005351">
    <property type="entry name" value="ASTER"/>
</dbReference>
<comment type="subcellular location">
    <subcellularLocation>
        <location evidence="1">Membrane</location>
    </subcellularLocation>
</comment>
<sequence>MDDSPMRKNKIVPFLPPDDEASETFFSLGGMMISMFGITMRVRWVCWLGLLLALVSLAKTKFGSKSNNQQLTMAFLSSIMSIVFAYFTNQKPLKQ</sequence>
<keyword evidence="5 6" id="KW-0472">Membrane</keyword>
<feature type="transmembrane region" description="Helical" evidence="6">
    <location>
        <begin position="70"/>
        <end position="88"/>
    </location>
</feature>
<dbReference type="Pfam" id="PF03669">
    <property type="entry name" value="ASTER"/>
    <property type="match status" value="1"/>
</dbReference>
<comment type="similarity">
    <text evidence="2">Belongs to the Asterix family.</text>
</comment>
<dbReference type="Proteomes" id="UP000324800">
    <property type="component" value="Unassembled WGS sequence"/>
</dbReference>
<dbReference type="EMBL" id="SNRW01024454">
    <property type="protein sequence ID" value="KAA6362255.1"/>
    <property type="molecule type" value="Genomic_DNA"/>
</dbReference>
<evidence type="ECO:0000256" key="5">
    <source>
        <dbReference type="ARBA" id="ARBA00023136"/>
    </source>
</evidence>
<evidence type="ECO:0000256" key="2">
    <source>
        <dbReference type="ARBA" id="ARBA00009066"/>
    </source>
</evidence>
<gene>
    <name evidence="7" type="ORF">EZS28_042218</name>
</gene>
<dbReference type="PANTHER" id="PTHR13193:SF0">
    <property type="entry name" value="PAT COMPLEX SUBUNIT ASTERIX"/>
    <property type="match status" value="1"/>
</dbReference>
<dbReference type="PANTHER" id="PTHR13193">
    <property type="entry name" value="CGI-140"/>
    <property type="match status" value="1"/>
</dbReference>
<keyword evidence="4 6" id="KW-1133">Transmembrane helix</keyword>
<evidence type="ECO:0000313" key="7">
    <source>
        <dbReference type="EMBL" id="KAA6362255.1"/>
    </source>
</evidence>
<feature type="transmembrane region" description="Helical" evidence="6">
    <location>
        <begin position="41"/>
        <end position="58"/>
    </location>
</feature>
<dbReference type="GO" id="GO:0044183">
    <property type="term" value="F:protein folding chaperone"/>
    <property type="evidence" value="ECO:0007669"/>
    <property type="project" value="InterPro"/>
</dbReference>
<dbReference type="GO" id="GO:0045048">
    <property type="term" value="P:protein insertion into ER membrane"/>
    <property type="evidence" value="ECO:0007669"/>
    <property type="project" value="InterPro"/>
</dbReference>
<dbReference type="GO" id="GO:0005789">
    <property type="term" value="C:endoplasmic reticulum membrane"/>
    <property type="evidence" value="ECO:0007669"/>
    <property type="project" value="InterPro"/>
</dbReference>
<accession>A0A5J4TXX5</accession>
<keyword evidence="3 6" id="KW-0812">Transmembrane</keyword>
<comment type="caution">
    <text evidence="7">The sequence shown here is derived from an EMBL/GenBank/DDBJ whole genome shotgun (WGS) entry which is preliminary data.</text>
</comment>
<evidence type="ECO:0000256" key="6">
    <source>
        <dbReference type="SAM" id="Phobius"/>
    </source>
</evidence>
<reference evidence="7 8" key="1">
    <citation type="submission" date="2019-03" db="EMBL/GenBank/DDBJ databases">
        <title>Single cell metagenomics reveals metabolic interactions within the superorganism composed of flagellate Streblomastix strix and complex community of Bacteroidetes bacteria on its surface.</title>
        <authorList>
            <person name="Treitli S.C."/>
            <person name="Kolisko M."/>
            <person name="Husnik F."/>
            <person name="Keeling P."/>
            <person name="Hampl V."/>
        </authorList>
    </citation>
    <scope>NUCLEOTIDE SEQUENCE [LARGE SCALE GENOMIC DNA]</scope>
    <source>
        <strain evidence="7">ST1C</strain>
    </source>
</reference>
<dbReference type="AlphaFoldDB" id="A0A5J4TXX5"/>
<evidence type="ECO:0000256" key="4">
    <source>
        <dbReference type="ARBA" id="ARBA00022989"/>
    </source>
</evidence>
<protein>
    <recommendedName>
        <fullName evidence="9">Protein Asterix</fullName>
    </recommendedName>
</protein>
<proteinExistence type="inferred from homology"/>
<evidence type="ECO:0008006" key="9">
    <source>
        <dbReference type="Google" id="ProtNLM"/>
    </source>
</evidence>
<organism evidence="7 8">
    <name type="scientific">Streblomastix strix</name>
    <dbReference type="NCBI Taxonomy" id="222440"/>
    <lineage>
        <taxon>Eukaryota</taxon>
        <taxon>Metamonada</taxon>
        <taxon>Preaxostyla</taxon>
        <taxon>Oxymonadida</taxon>
        <taxon>Streblomastigidae</taxon>
        <taxon>Streblomastix</taxon>
    </lineage>
</organism>
<evidence type="ECO:0000313" key="8">
    <source>
        <dbReference type="Proteomes" id="UP000324800"/>
    </source>
</evidence>
<evidence type="ECO:0000256" key="1">
    <source>
        <dbReference type="ARBA" id="ARBA00004370"/>
    </source>
</evidence>
<dbReference type="OrthoDB" id="284718at2759"/>